<evidence type="ECO:0000256" key="1">
    <source>
        <dbReference type="ARBA" id="ARBA00022578"/>
    </source>
</evidence>
<protein>
    <submittedName>
        <fullName evidence="5">Uncharacterized protein LOC104704180</fullName>
    </submittedName>
</protein>
<dbReference type="Proteomes" id="UP000694864">
    <property type="component" value="Chromosome 7"/>
</dbReference>
<evidence type="ECO:0000313" key="4">
    <source>
        <dbReference type="Proteomes" id="UP000694864"/>
    </source>
</evidence>
<dbReference type="Pfam" id="PF00872">
    <property type="entry name" value="Transposase_mut"/>
    <property type="match status" value="1"/>
</dbReference>
<keyword evidence="3" id="KW-0233">DNA recombination</keyword>
<dbReference type="PANTHER" id="PTHR31973:SF197">
    <property type="entry name" value="SWIM-TYPE DOMAIN-CONTAINING PROTEIN"/>
    <property type="match status" value="1"/>
</dbReference>
<evidence type="ECO:0000313" key="5">
    <source>
        <dbReference type="RefSeq" id="XP_010418611.1"/>
    </source>
</evidence>
<keyword evidence="4" id="KW-1185">Reference proteome</keyword>
<dbReference type="PROSITE" id="PS01007">
    <property type="entry name" value="TRANSPOSASE_MUTATOR"/>
    <property type="match status" value="1"/>
</dbReference>
<gene>
    <name evidence="5" type="primary">LOC104704180</name>
</gene>
<keyword evidence="2" id="KW-0238">DNA-binding</keyword>
<keyword evidence="1" id="KW-0815">Transposition</keyword>
<name>A0ABM0SZZ3_CAMSA</name>
<organism evidence="4 5">
    <name type="scientific">Camelina sativa</name>
    <name type="common">False flax</name>
    <name type="synonym">Myagrum sativum</name>
    <dbReference type="NCBI Taxonomy" id="90675"/>
    <lineage>
        <taxon>Eukaryota</taxon>
        <taxon>Viridiplantae</taxon>
        <taxon>Streptophyta</taxon>
        <taxon>Embryophyta</taxon>
        <taxon>Tracheophyta</taxon>
        <taxon>Spermatophyta</taxon>
        <taxon>Magnoliopsida</taxon>
        <taxon>eudicotyledons</taxon>
        <taxon>Gunneridae</taxon>
        <taxon>Pentapetalae</taxon>
        <taxon>rosids</taxon>
        <taxon>malvids</taxon>
        <taxon>Brassicales</taxon>
        <taxon>Brassicaceae</taxon>
        <taxon>Camelineae</taxon>
        <taxon>Camelina</taxon>
    </lineage>
</organism>
<accession>A0ABM0SZZ3</accession>
<dbReference type="GeneID" id="104704180"/>
<proteinExistence type="predicted"/>
<reference evidence="5" key="2">
    <citation type="submission" date="2025-08" db="UniProtKB">
        <authorList>
            <consortium name="RefSeq"/>
        </authorList>
    </citation>
    <scope>IDENTIFICATION</scope>
    <source>
        <tissue evidence="5">Leaf</tissue>
    </source>
</reference>
<dbReference type="RefSeq" id="XP_010418611.1">
    <property type="nucleotide sequence ID" value="XM_010420309.1"/>
</dbReference>
<dbReference type="PANTHER" id="PTHR31973">
    <property type="entry name" value="POLYPROTEIN, PUTATIVE-RELATED"/>
    <property type="match status" value="1"/>
</dbReference>
<dbReference type="InterPro" id="IPR001207">
    <property type="entry name" value="Transposase_mutator"/>
</dbReference>
<sequence>MLSAKLDLKDRKNFTVISDKQSGLVKAIQTVIPETEHRQCSRHIMDNWKRNNHDMELQRLFWKIARSYTVGEFNGYMLELKNYNPSAYESLLKTNPRSWSRAFFKIGSCCNDNLNNLSESFNRTIRQARRKPLLEMLEDIRRQCMVRNAKRYIVVGRLKTRITKRAHAEIGKNIAGAQACERWMWQMTRIPCAHVASVIIGKKEKVEDYVVD</sequence>
<reference evidence="4" key="1">
    <citation type="journal article" date="2014" name="Nat. Commun.">
        <title>The emerging biofuel crop Camelina sativa retains a highly undifferentiated hexaploid genome structure.</title>
        <authorList>
            <person name="Kagale S."/>
            <person name="Koh C."/>
            <person name="Nixon J."/>
            <person name="Bollina V."/>
            <person name="Clarke W.E."/>
            <person name="Tuteja R."/>
            <person name="Spillane C."/>
            <person name="Robinson S.J."/>
            <person name="Links M.G."/>
            <person name="Clarke C."/>
            <person name="Higgins E.E."/>
            <person name="Huebert T."/>
            <person name="Sharpe A.G."/>
            <person name="Parkin I.A."/>
        </authorList>
    </citation>
    <scope>NUCLEOTIDE SEQUENCE [LARGE SCALE GENOMIC DNA]</scope>
    <source>
        <strain evidence="4">cv. DH55</strain>
    </source>
</reference>
<evidence type="ECO:0000256" key="3">
    <source>
        <dbReference type="ARBA" id="ARBA00023172"/>
    </source>
</evidence>
<evidence type="ECO:0000256" key="2">
    <source>
        <dbReference type="ARBA" id="ARBA00023125"/>
    </source>
</evidence>